<reference evidence="2 3" key="1">
    <citation type="submission" date="2018-11" db="EMBL/GenBank/DDBJ databases">
        <authorList>
            <consortium name="Pathogen Informatics"/>
        </authorList>
    </citation>
    <scope>NUCLEOTIDE SEQUENCE [LARGE SCALE GENOMIC DNA]</scope>
</reference>
<feature type="transmembrane region" description="Helical" evidence="1">
    <location>
        <begin position="57"/>
        <end position="76"/>
    </location>
</feature>
<protein>
    <submittedName>
        <fullName evidence="2">Uncharacterized protein</fullName>
    </submittedName>
</protein>
<name>A0A3P6MYU3_ANISI</name>
<keyword evidence="1" id="KW-1133">Transmembrane helix</keyword>
<organism evidence="2 3">
    <name type="scientific">Anisakis simplex</name>
    <name type="common">Herring worm</name>
    <dbReference type="NCBI Taxonomy" id="6269"/>
    <lineage>
        <taxon>Eukaryota</taxon>
        <taxon>Metazoa</taxon>
        <taxon>Ecdysozoa</taxon>
        <taxon>Nematoda</taxon>
        <taxon>Chromadorea</taxon>
        <taxon>Rhabditida</taxon>
        <taxon>Spirurina</taxon>
        <taxon>Ascaridomorpha</taxon>
        <taxon>Ascaridoidea</taxon>
        <taxon>Anisakidae</taxon>
        <taxon>Anisakis</taxon>
        <taxon>Anisakis simplex complex</taxon>
    </lineage>
</organism>
<dbReference type="Proteomes" id="UP000267096">
    <property type="component" value="Unassembled WGS sequence"/>
</dbReference>
<keyword evidence="1" id="KW-0812">Transmembrane</keyword>
<accession>A0A3P6MYU3</accession>
<feature type="transmembrane region" description="Helical" evidence="1">
    <location>
        <begin position="107"/>
        <end position="126"/>
    </location>
</feature>
<evidence type="ECO:0000313" key="3">
    <source>
        <dbReference type="Proteomes" id="UP000267096"/>
    </source>
</evidence>
<evidence type="ECO:0000256" key="1">
    <source>
        <dbReference type="SAM" id="Phobius"/>
    </source>
</evidence>
<gene>
    <name evidence="2" type="ORF">ASIM_LOCUS159</name>
</gene>
<sequence length="136" mass="15495">MGPSMRGWDSSPPSIVSFSSWLTSERNQCQVSPTAYSSKRGPLFSSISLDERPLHKFLMGYGFVIVFCSALLEHYLNLITYSSNQIPFHIAMCTKLIRCLNQLVFEINALLTVLFLFQSSCLLLFCSQEQNRTERL</sequence>
<dbReference type="AlphaFoldDB" id="A0A3P6MYU3"/>
<dbReference type="OrthoDB" id="5827614at2759"/>
<proteinExistence type="predicted"/>
<dbReference type="EMBL" id="UYRR01000056">
    <property type="protein sequence ID" value="VDK17428.1"/>
    <property type="molecule type" value="Genomic_DNA"/>
</dbReference>
<keyword evidence="1" id="KW-0472">Membrane</keyword>
<evidence type="ECO:0000313" key="2">
    <source>
        <dbReference type="EMBL" id="VDK17428.1"/>
    </source>
</evidence>
<keyword evidence="3" id="KW-1185">Reference proteome</keyword>